<dbReference type="SUPFAM" id="SSF46689">
    <property type="entry name" value="Homeodomain-like"/>
    <property type="match status" value="1"/>
</dbReference>
<evidence type="ECO:0000256" key="2">
    <source>
        <dbReference type="ARBA" id="ARBA00022840"/>
    </source>
</evidence>
<dbReference type="InterPro" id="IPR058031">
    <property type="entry name" value="AAA_lid_NorR"/>
</dbReference>
<gene>
    <name evidence="6" type="primary">dhaR_1</name>
    <name evidence="6" type="ORF">SDC9_114752</name>
</gene>
<dbReference type="Pfam" id="PF02954">
    <property type="entry name" value="HTH_8"/>
    <property type="match status" value="1"/>
</dbReference>
<dbReference type="Pfam" id="PF25601">
    <property type="entry name" value="AAA_lid_14"/>
    <property type="match status" value="1"/>
</dbReference>
<dbReference type="InterPro" id="IPR025944">
    <property type="entry name" value="Sigma_54_int_dom_CS"/>
</dbReference>
<dbReference type="InterPro" id="IPR009057">
    <property type="entry name" value="Homeodomain-like_sf"/>
</dbReference>
<evidence type="ECO:0000313" key="6">
    <source>
        <dbReference type="EMBL" id="MPM67827.1"/>
    </source>
</evidence>
<comment type="caution">
    <text evidence="6">The sequence shown here is derived from an EMBL/GenBank/DDBJ whole genome shotgun (WGS) entry which is preliminary data.</text>
</comment>
<keyword evidence="3" id="KW-0805">Transcription regulation</keyword>
<dbReference type="InterPro" id="IPR002197">
    <property type="entry name" value="HTH_Fis"/>
</dbReference>
<dbReference type="AlphaFoldDB" id="A0A645BRG8"/>
<dbReference type="InterPro" id="IPR027417">
    <property type="entry name" value="P-loop_NTPase"/>
</dbReference>
<dbReference type="Gene3D" id="1.10.10.60">
    <property type="entry name" value="Homeodomain-like"/>
    <property type="match status" value="1"/>
</dbReference>
<dbReference type="PROSITE" id="PS00688">
    <property type="entry name" value="SIGMA54_INTERACT_3"/>
    <property type="match status" value="1"/>
</dbReference>
<dbReference type="PROSITE" id="PS50045">
    <property type="entry name" value="SIGMA54_INTERACT_4"/>
    <property type="match status" value="1"/>
</dbReference>
<feature type="domain" description="Sigma-54 factor interaction" evidence="5">
    <location>
        <begin position="1"/>
        <end position="59"/>
    </location>
</feature>
<accession>A0A645BRG8</accession>
<dbReference type="PRINTS" id="PR01590">
    <property type="entry name" value="HTHFIS"/>
</dbReference>
<evidence type="ECO:0000259" key="5">
    <source>
        <dbReference type="PROSITE" id="PS50045"/>
    </source>
</evidence>
<evidence type="ECO:0000256" key="4">
    <source>
        <dbReference type="ARBA" id="ARBA00023163"/>
    </source>
</evidence>
<evidence type="ECO:0000256" key="3">
    <source>
        <dbReference type="ARBA" id="ARBA00023015"/>
    </source>
</evidence>
<evidence type="ECO:0000256" key="1">
    <source>
        <dbReference type="ARBA" id="ARBA00022741"/>
    </source>
</evidence>
<dbReference type="SUPFAM" id="SSF52540">
    <property type="entry name" value="P-loop containing nucleoside triphosphate hydrolases"/>
    <property type="match status" value="1"/>
</dbReference>
<dbReference type="PANTHER" id="PTHR32071">
    <property type="entry name" value="TRANSCRIPTIONAL REGULATORY PROTEIN"/>
    <property type="match status" value="1"/>
</dbReference>
<dbReference type="InterPro" id="IPR002078">
    <property type="entry name" value="Sigma_54_int"/>
</dbReference>
<keyword evidence="4" id="KW-0804">Transcription</keyword>
<keyword evidence="1" id="KW-0547">Nucleotide-binding</keyword>
<proteinExistence type="predicted"/>
<sequence>MRFIKEDIPLLVNHFIANMNKDFGKFVEYIEDEALSILMDYSWPGNVRELANCIEKIFNVIGNDRVIKPAYLPANIKKSYSKAKLSSSDLHMSLNTLMAEYEREIIITALQHNDGSKVKTADYLKISTTSLWRKMKMLNIE</sequence>
<dbReference type="GO" id="GO:0006355">
    <property type="term" value="P:regulation of DNA-templated transcription"/>
    <property type="evidence" value="ECO:0007669"/>
    <property type="project" value="InterPro"/>
</dbReference>
<reference evidence="6" key="1">
    <citation type="submission" date="2019-08" db="EMBL/GenBank/DDBJ databases">
        <authorList>
            <person name="Kucharzyk K."/>
            <person name="Murdoch R.W."/>
            <person name="Higgins S."/>
            <person name="Loffler F."/>
        </authorList>
    </citation>
    <scope>NUCLEOTIDE SEQUENCE</scope>
</reference>
<dbReference type="GO" id="GO:0005524">
    <property type="term" value="F:ATP binding"/>
    <property type="evidence" value="ECO:0007669"/>
    <property type="project" value="UniProtKB-KW"/>
</dbReference>
<keyword evidence="2" id="KW-0067">ATP-binding</keyword>
<organism evidence="6">
    <name type="scientific">bioreactor metagenome</name>
    <dbReference type="NCBI Taxonomy" id="1076179"/>
    <lineage>
        <taxon>unclassified sequences</taxon>
        <taxon>metagenomes</taxon>
        <taxon>ecological metagenomes</taxon>
    </lineage>
</organism>
<dbReference type="EMBL" id="VSSQ01021913">
    <property type="protein sequence ID" value="MPM67827.1"/>
    <property type="molecule type" value="Genomic_DNA"/>
</dbReference>
<name>A0A645BRG8_9ZZZZ</name>
<dbReference type="Gene3D" id="1.10.8.60">
    <property type="match status" value="1"/>
</dbReference>
<dbReference type="GO" id="GO:0043565">
    <property type="term" value="F:sequence-specific DNA binding"/>
    <property type="evidence" value="ECO:0007669"/>
    <property type="project" value="InterPro"/>
</dbReference>
<protein>
    <submittedName>
        <fullName evidence="6">PTS-dependent dihydroxyacetone kinase operon regulatory protein</fullName>
    </submittedName>
</protein>